<dbReference type="Gene3D" id="2.60.40.1120">
    <property type="entry name" value="Carboxypeptidase-like, regulatory domain"/>
    <property type="match status" value="1"/>
</dbReference>
<evidence type="ECO:0000256" key="3">
    <source>
        <dbReference type="ARBA" id="ARBA00022452"/>
    </source>
</evidence>
<feature type="domain" description="TonB-dependent receptor plug" evidence="11">
    <location>
        <begin position="149"/>
        <end position="235"/>
    </location>
</feature>
<keyword evidence="4 8" id="KW-0812">Transmembrane</keyword>
<proteinExistence type="inferred from homology"/>
<dbReference type="Pfam" id="PF13715">
    <property type="entry name" value="CarbopepD_reg_2"/>
    <property type="match status" value="1"/>
</dbReference>
<keyword evidence="7 8" id="KW-0998">Cell outer membrane</keyword>
<dbReference type="Gene3D" id="2.170.130.10">
    <property type="entry name" value="TonB-dependent receptor, plug domain"/>
    <property type="match status" value="1"/>
</dbReference>
<dbReference type="InterPro" id="IPR012910">
    <property type="entry name" value="Plug_dom"/>
</dbReference>
<evidence type="ECO:0000256" key="9">
    <source>
        <dbReference type="RuleBase" id="RU003357"/>
    </source>
</evidence>
<evidence type="ECO:0000256" key="5">
    <source>
        <dbReference type="ARBA" id="ARBA00023077"/>
    </source>
</evidence>
<dbReference type="InterPro" id="IPR000531">
    <property type="entry name" value="Beta-barrel_TonB"/>
</dbReference>
<comment type="subcellular location">
    <subcellularLocation>
        <location evidence="1 8">Cell outer membrane</location>
        <topology evidence="1 8">Multi-pass membrane protein</topology>
    </subcellularLocation>
</comment>
<evidence type="ECO:0000313" key="13">
    <source>
        <dbReference type="Proteomes" id="UP001597319"/>
    </source>
</evidence>
<comment type="caution">
    <text evidence="12">The sequence shown here is derived from an EMBL/GenBank/DDBJ whole genome shotgun (WGS) entry which is preliminary data.</text>
</comment>
<dbReference type="Gene3D" id="2.40.170.20">
    <property type="entry name" value="TonB-dependent receptor, beta-barrel domain"/>
    <property type="match status" value="1"/>
</dbReference>
<dbReference type="InterPro" id="IPR039426">
    <property type="entry name" value="TonB-dep_rcpt-like"/>
</dbReference>
<keyword evidence="13" id="KW-1185">Reference proteome</keyword>
<evidence type="ECO:0000256" key="1">
    <source>
        <dbReference type="ARBA" id="ARBA00004571"/>
    </source>
</evidence>
<evidence type="ECO:0000259" key="11">
    <source>
        <dbReference type="Pfam" id="PF07715"/>
    </source>
</evidence>
<evidence type="ECO:0000256" key="8">
    <source>
        <dbReference type="PROSITE-ProRule" id="PRU01360"/>
    </source>
</evidence>
<sequence length="804" mass="90092">MRLRDCNVVIFFLLITTIVSAQYTISGVVKNQNNQPVEGAEVYNRTTGDQTITKSDGVFEFSDVESGQYVLAVFSFDYEILEQQLTVDGDTDVNLVLSPLGEELSEVVVTQRREKVFGLKQLKPVEGTAIYAGKKSEVVLLSNVQGNLASNNARQIYAQVAGLNIYENSTGGLQLNIGGRGLDPNRTANFNTRQNGYDISADVLGYPESYYTPPAEALGEIQVVRGAASLQYGTQFGGLINFKMKQPNPNKKIELVSRQTLGSYNLFNSFNSLGGTVGKFSYYTYFNYKEGDGFRPNSQFDSRNFYSHLGYQITENTKLTGEFTYLNYLAQQPGGLSDARFEEDPSQSNRTRNWFKVDWKLFSLRLDHKFSEKTEVSLNVFGLDASRTALGFRTNRVDQPDQLDSPRDLIEGKFRNFGAEARFLSKYNLFNEESIFLIGTKYYNASNGERQGPGSNGIGPDFEFANEEFPTYPNQSDFDYPNENIAVFGENILKLSDKFSITPGFRFEYIKTEVAGESRTIVTDLAGNVIRDEIVPDNRTFERSFVLLGLGSSYKPLTELEIYGNISENYRSVTFSDINIVNPSFRVDPNITDESGFTADIGLRGRVNNLISYDVGFFGLFYNDRIGVIQQAQDDGSVKNFRTNVGDATMYGLESLIDVNLNKLLLKNNPNLSFNWFVNTSLVSSKYNGTEREVEFVPNVNVKTGVKFGWKNLLGSLQYSYLSEQFSDAENSVVPSASGIIGVIPSYSVLDLSLSYTYKMFKLETGINNLLDESYFTQRASGYPGPGIIPSDPLTWYATLQFKW</sequence>
<keyword evidence="3 8" id="KW-1134">Transmembrane beta strand</keyword>
<keyword evidence="5 9" id="KW-0798">TonB box</keyword>
<dbReference type="SUPFAM" id="SSF49464">
    <property type="entry name" value="Carboxypeptidase regulatory domain-like"/>
    <property type="match status" value="1"/>
</dbReference>
<evidence type="ECO:0000256" key="2">
    <source>
        <dbReference type="ARBA" id="ARBA00022448"/>
    </source>
</evidence>
<dbReference type="Pfam" id="PF00593">
    <property type="entry name" value="TonB_dep_Rec_b-barrel"/>
    <property type="match status" value="1"/>
</dbReference>
<dbReference type="SUPFAM" id="SSF56935">
    <property type="entry name" value="Porins"/>
    <property type="match status" value="1"/>
</dbReference>
<dbReference type="InterPro" id="IPR037066">
    <property type="entry name" value="Plug_dom_sf"/>
</dbReference>
<evidence type="ECO:0000256" key="7">
    <source>
        <dbReference type="ARBA" id="ARBA00023237"/>
    </source>
</evidence>
<evidence type="ECO:0000313" key="12">
    <source>
        <dbReference type="EMBL" id="MFD2561633.1"/>
    </source>
</evidence>
<keyword evidence="12" id="KW-0675">Receptor</keyword>
<evidence type="ECO:0000256" key="4">
    <source>
        <dbReference type="ARBA" id="ARBA00022692"/>
    </source>
</evidence>
<dbReference type="RefSeq" id="WP_378289502.1">
    <property type="nucleotide sequence ID" value="NZ_JBHULE010000002.1"/>
</dbReference>
<evidence type="ECO:0000259" key="10">
    <source>
        <dbReference type="Pfam" id="PF00593"/>
    </source>
</evidence>
<organism evidence="12 13">
    <name type="scientific">Aquimarina rubra</name>
    <dbReference type="NCBI Taxonomy" id="1920033"/>
    <lineage>
        <taxon>Bacteria</taxon>
        <taxon>Pseudomonadati</taxon>
        <taxon>Bacteroidota</taxon>
        <taxon>Flavobacteriia</taxon>
        <taxon>Flavobacteriales</taxon>
        <taxon>Flavobacteriaceae</taxon>
        <taxon>Aquimarina</taxon>
    </lineage>
</organism>
<dbReference type="InterPro" id="IPR008969">
    <property type="entry name" value="CarboxyPept-like_regulatory"/>
</dbReference>
<keyword evidence="6 8" id="KW-0472">Membrane</keyword>
<reference evidence="13" key="1">
    <citation type="journal article" date="2019" name="Int. J. Syst. Evol. Microbiol.">
        <title>The Global Catalogue of Microorganisms (GCM) 10K type strain sequencing project: providing services to taxonomists for standard genome sequencing and annotation.</title>
        <authorList>
            <consortium name="The Broad Institute Genomics Platform"/>
            <consortium name="The Broad Institute Genome Sequencing Center for Infectious Disease"/>
            <person name="Wu L."/>
            <person name="Ma J."/>
        </authorList>
    </citation>
    <scope>NUCLEOTIDE SEQUENCE [LARGE SCALE GENOMIC DNA]</scope>
    <source>
        <strain evidence="13">KCTC 52274</strain>
    </source>
</reference>
<feature type="domain" description="TonB-dependent receptor-like beta-barrel" evidence="10">
    <location>
        <begin position="311"/>
        <end position="770"/>
    </location>
</feature>
<dbReference type="PROSITE" id="PS52016">
    <property type="entry name" value="TONB_DEPENDENT_REC_3"/>
    <property type="match status" value="1"/>
</dbReference>
<evidence type="ECO:0000256" key="6">
    <source>
        <dbReference type="ARBA" id="ARBA00023136"/>
    </source>
</evidence>
<dbReference type="Proteomes" id="UP001597319">
    <property type="component" value="Unassembled WGS sequence"/>
</dbReference>
<keyword evidence="2 8" id="KW-0813">Transport</keyword>
<dbReference type="InterPro" id="IPR036942">
    <property type="entry name" value="Beta-barrel_TonB_sf"/>
</dbReference>
<accession>A0ABW5L9R0</accession>
<comment type="similarity">
    <text evidence="8 9">Belongs to the TonB-dependent receptor family.</text>
</comment>
<dbReference type="Pfam" id="PF07715">
    <property type="entry name" value="Plug"/>
    <property type="match status" value="1"/>
</dbReference>
<name>A0ABW5L9R0_9FLAO</name>
<gene>
    <name evidence="12" type="ORF">ACFSR1_03055</name>
</gene>
<dbReference type="PANTHER" id="PTHR30442:SF0">
    <property type="entry name" value="FE(3+) DICITRATE TRANSPORT PROTEIN FECA"/>
    <property type="match status" value="1"/>
</dbReference>
<protein>
    <submittedName>
        <fullName evidence="12">TonB-dependent receptor domain-containing protein</fullName>
    </submittedName>
</protein>
<dbReference type="EMBL" id="JBHULE010000002">
    <property type="protein sequence ID" value="MFD2561633.1"/>
    <property type="molecule type" value="Genomic_DNA"/>
</dbReference>
<dbReference type="PANTHER" id="PTHR30442">
    <property type="entry name" value="IRON III DICITRATE TRANSPORT PROTEIN FECA"/>
    <property type="match status" value="1"/>
</dbReference>